<evidence type="ECO:0000313" key="4">
    <source>
        <dbReference type="Proteomes" id="UP001501011"/>
    </source>
</evidence>
<organism evidence="3 4">
    <name type="scientific">Kangiella marina</name>
    <dbReference type="NCBI Taxonomy" id="1079178"/>
    <lineage>
        <taxon>Bacteria</taxon>
        <taxon>Pseudomonadati</taxon>
        <taxon>Pseudomonadota</taxon>
        <taxon>Gammaproteobacteria</taxon>
        <taxon>Kangiellales</taxon>
        <taxon>Kangiellaceae</taxon>
        <taxon>Kangiella</taxon>
    </lineage>
</organism>
<keyword evidence="2" id="KW-0812">Transmembrane</keyword>
<name>A0ABP8IFS4_9GAMM</name>
<dbReference type="EMBL" id="BAABFV010000001">
    <property type="protein sequence ID" value="GAA4357572.1"/>
    <property type="molecule type" value="Genomic_DNA"/>
</dbReference>
<gene>
    <name evidence="3" type="ORF">GCM10023151_06700</name>
</gene>
<keyword evidence="2" id="KW-0472">Membrane</keyword>
<evidence type="ECO:0000313" key="3">
    <source>
        <dbReference type="EMBL" id="GAA4357572.1"/>
    </source>
</evidence>
<evidence type="ECO:0000256" key="2">
    <source>
        <dbReference type="SAM" id="Phobius"/>
    </source>
</evidence>
<keyword evidence="4" id="KW-1185">Reference proteome</keyword>
<accession>A0ABP8IFS4</accession>
<comment type="caution">
    <text evidence="3">The sequence shown here is derived from an EMBL/GenBank/DDBJ whole genome shotgun (WGS) entry which is preliminary data.</text>
</comment>
<dbReference type="Proteomes" id="UP001501011">
    <property type="component" value="Unassembled WGS sequence"/>
</dbReference>
<feature type="compositionally biased region" description="Basic and acidic residues" evidence="1">
    <location>
        <begin position="194"/>
        <end position="207"/>
    </location>
</feature>
<evidence type="ECO:0008006" key="5">
    <source>
        <dbReference type="Google" id="ProtNLM"/>
    </source>
</evidence>
<sequence>MIYYQQSRTLRIFVSKDKKFQPSFRQTTRLPILISAAIAIIALCSLTFYWHQNVQDYKKGEFNTSYNQGMADLGAAFLGHLIEDENTEAIESIGQRLAKNPSIEKIAIYRRSGEQVFLKDSDNTSLSEPVIANIAYEDSFNGYLVIYFADTLNTANSVTAFWLNPYFIWLFGGATWFLIFFVLQLRHRGQKRQLADKRSIEPDDKPPRNHSNGHQLKSLIKHNRQQLQHKTIKQSLVISANWGSLDEPRNALLLRVLSRWLPQNGLLATQFSRGLLVLGVDAEHTPIGRNPLYALERCLLNIQLRPKILLHHLDFEHEMYQTFFRIIESGIWFEKSLQAKDDLNWTVKKVIDIELDDHDVIELCQLKEPDAEQLGLIARQVRFLSDE</sequence>
<feature type="transmembrane region" description="Helical" evidence="2">
    <location>
        <begin position="30"/>
        <end position="50"/>
    </location>
</feature>
<feature type="transmembrane region" description="Helical" evidence="2">
    <location>
        <begin position="166"/>
        <end position="183"/>
    </location>
</feature>
<feature type="region of interest" description="Disordered" evidence="1">
    <location>
        <begin position="194"/>
        <end position="214"/>
    </location>
</feature>
<reference evidence="4" key="1">
    <citation type="journal article" date="2019" name="Int. J. Syst. Evol. Microbiol.">
        <title>The Global Catalogue of Microorganisms (GCM) 10K type strain sequencing project: providing services to taxonomists for standard genome sequencing and annotation.</title>
        <authorList>
            <consortium name="The Broad Institute Genomics Platform"/>
            <consortium name="The Broad Institute Genome Sequencing Center for Infectious Disease"/>
            <person name="Wu L."/>
            <person name="Ma J."/>
        </authorList>
    </citation>
    <scope>NUCLEOTIDE SEQUENCE [LARGE SCALE GENOMIC DNA]</scope>
    <source>
        <strain evidence="4">JCM 17728</strain>
    </source>
</reference>
<protein>
    <recommendedName>
        <fullName evidence="5">DUF4350 domain-containing protein</fullName>
    </recommendedName>
</protein>
<keyword evidence="2" id="KW-1133">Transmembrane helix</keyword>
<evidence type="ECO:0000256" key="1">
    <source>
        <dbReference type="SAM" id="MobiDB-lite"/>
    </source>
</evidence>
<proteinExistence type="predicted"/>